<dbReference type="InParanoid" id="H0EW56"/>
<evidence type="ECO:0000313" key="2">
    <source>
        <dbReference type="Proteomes" id="UP000005446"/>
    </source>
</evidence>
<protein>
    <submittedName>
        <fullName evidence="1">Uncharacterized protein</fullName>
    </submittedName>
</protein>
<dbReference type="EMBL" id="AGUE01000201">
    <property type="protein sequence ID" value="EHK97237.1"/>
    <property type="molecule type" value="Genomic_DNA"/>
</dbReference>
<sequence>MNPRSMSAARKWLVVLIVSASSLCVSIFAYERLCMRRDLGETLFA</sequence>
<dbReference type="HOGENOM" id="CLU_3207741_0_0_1"/>
<reference evidence="1 2" key="1">
    <citation type="journal article" date="2012" name="Eukaryot. Cell">
        <title>Genome sequence of the fungus Glarea lozoyensis: the first genome sequence of a species from the Helotiaceae family.</title>
        <authorList>
            <person name="Youssar L."/>
            <person name="Gruening B.A."/>
            <person name="Erxleben A."/>
            <person name="Guenther S."/>
            <person name="Huettel W."/>
        </authorList>
    </citation>
    <scope>NUCLEOTIDE SEQUENCE [LARGE SCALE GENOMIC DNA]</scope>
    <source>
        <strain evidence="2">ATCC 74030 / MF5533</strain>
    </source>
</reference>
<keyword evidence="2" id="KW-1185">Reference proteome</keyword>
<proteinExistence type="predicted"/>
<comment type="caution">
    <text evidence="1">The sequence shown here is derived from an EMBL/GenBank/DDBJ whole genome shotgun (WGS) entry which is preliminary data.</text>
</comment>
<dbReference type="OrthoDB" id="3561359at2759"/>
<accession>H0EW56</accession>
<name>H0EW56_GLAL7</name>
<organism evidence="1 2">
    <name type="scientific">Glarea lozoyensis (strain ATCC 74030 / MF5533)</name>
    <dbReference type="NCBI Taxonomy" id="1104152"/>
    <lineage>
        <taxon>Eukaryota</taxon>
        <taxon>Fungi</taxon>
        <taxon>Dikarya</taxon>
        <taxon>Ascomycota</taxon>
        <taxon>Pezizomycotina</taxon>
        <taxon>Leotiomycetes</taxon>
        <taxon>Helotiales</taxon>
        <taxon>Helotiaceae</taxon>
        <taxon>Glarea</taxon>
    </lineage>
</organism>
<dbReference type="AlphaFoldDB" id="H0EW56"/>
<gene>
    <name evidence="1" type="ORF">M7I_7016</name>
</gene>
<evidence type="ECO:0000313" key="1">
    <source>
        <dbReference type="EMBL" id="EHK97237.1"/>
    </source>
</evidence>
<dbReference type="Proteomes" id="UP000005446">
    <property type="component" value="Unassembled WGS sequence"/>
</dbReference>